<dbReference type="AlphaFoldDB" id="A0A1H4ZFL7"/>
<dbReference type="Pfam" id="PF14016">
    <property type="entry name" value="DUF4232"/>
    <property type="match status" value="1"/>
</dbReference>
<name>A0A1H4ZFL7_9ACTN</name>
<organism evidence="4 5">
    <name type="scientific">Streptomyces misionensis</name>
    <dbReference type="NCBI Taxonomy" id="67331"/>
    <lineage>
        <taxon>Bacteria</taxon>
        <taxon>Bacillati</taxon>
        <taxon>Actinomycetota</taxon>
        <taxon>Actinomycetes</taxon>
        <taxon>Kitasatosporales</taxon>
        <taxon>Streptomycetaceae</taxon>
        <taxon>Streptomyces</taxon>
    </lineage>
</organism>
<feature type="chain" id="PRO_5039299462" description="DUF4232 domain-containing protein" evidence="2">
    <location>
        <begin position="25"/>
        <end position="172"/>
    </location>
</feature>
<dbReference type="STRING" id="67331.SAMN04490357_4400"/>
<feature type="compositionally biased region" description="Polar residues" evidence="1">
    <location>
        <begin position="160"/>
        <end position="172"/>
    </location>
</feature>
<accession>A0A1H4ZFL7</accession>
<feature type="region of interest" description="Disordered" evidence="1">
    <location>
        <begin position="150"/>
        <end position="172"/>
    </location>
</feature>
<proteinExistence type="predicted"/>
<feature type="signal peptide" evidence="2">
    <location>
        <begin position="1"/>
        <end position="24"/>
    </location>
</feature>
<dbReference type="InterPro" id="IPR025326">
    <property type="entry name" value="DUF4232"/>
</dbReference>
<feature type="domain" description="DUF4232" evidence="3">
    <location>
        <begin position="36"/>
        <end position="168"/>
    </location>
</feature>
<evidence type="ECO:0000259" key="3">
    <source>
        <dbReference type="Pfam" id="PF14016"/>
    </source>
</evidence>
<keyword evidence="2" id="KW-0732">Signal</keyword>
<evidence type="ECO:0000256" key="1">
    <source>
        <dbReference type="SAM" id="MobiDB-lite"/>
    </source>
</evidence>
<evidence type="ECO:0000256" key="2">
    <source>
        <dbReference type="SAM" id="SignalP"/>
    </source>
</evidence>
<dbReference type="RefSeq" id="WP_074996162.1">
    <property type="nucleotide sequence ID" value="NZ_FNTD01000004.1"/>
</dbReference>
<sequence>MRAIPLTVTAVAAALLLTACNGGGNNGSGGKNSSACQIGGVSLQVGAASVAPAAGDTGEVPVSITNQSKTCTLENFPAVTLSQKGVSGKLSAQKGATAQKLKLAKGEAATFTISYVRGKDGDATSLAASEMKITLPGGDSAQTFPWKYGPIAGQGAPNKPNASVSAFQQAGD</sequence>
<protein>
    <recommendedName>
        <fullName evidence="3">DUF4232 domain-containing protein</fullName>
    </recommendedName>
</protein>
<dbReference type="GeneID" id="95513502"/>
<evidence type="ECO:0000313" key="5">
    <source>
        <dbReference type="Proteomes" id="UP000182375"/>
    </source>
</evidence>
<gene>
    <name evidence="4" type="ORF">SAMN04490357_4400</name>
</gene>
<dbReference type="PROSITE" id="PS51257">
    <property type="entry name" value="PROKAR_LIPOPROTEIN"/>
    <property type="match status" value="1"/>
</dbReference>
<evidence type="ECO:0000313" key="4">
    <source>
        <dbReference type="EMBL" id="SED29036.1"/>
    </source>
</evidence>
<dbReference type="Proteomes" id="UP000182375">
    <property type="component" value="Unassembled WGS sequence"/>
</dbReference>
<dbReference type="EMBL" id="FNTD01000004">
    <property type="protein sequence ID" value="SED29036.1"/>
    <property type="molecule type" value="Genomic_DNA"/>
</dbReference>
<reference evidence="4 5" key="1">
    <citation type="submission" date="2016-10" db="EMBL/GenBank/DDBJ databases">
        <authorList>
            <person name="de Groot N.N."/>
        </authorList>
    </citation>
    <scope>NUCLEOTIDE SEQUENCE [LARGE SCALE GENOMIC DNA]</scope>
    <source>
        <strain evidence="4 5">DSM 40306</strain>
    </source>
</reference>